<keyword evidence="1" id="KW-0418">Kinase</keyword>
<evidence type="ECO:0000313" key="1">
    <source>
        <dbReference type="EMBL" id="AIY22830.1"/>
    </source>
</evidence>
<geneLocation type="plasmid" evidence="5 7">
    <name>unnamed5</name>
</geneLocation>
<geneLocation type="plasmid" evidence="1">
    <name>pSD11</name>
</geneLocation>
<evidence type="ECO:0000313" key="7">
    <source>
        <dbReference type="Proteomes" id="UP001179946"/>
    </source>
</evidence>
<dbReference type="Proteomes" id="UP000640866">
    <property type="component" value="Unassembled WGS sequence"/>
</dbReference>
<dbReference type="AlphaFoldDB" id="A0A0A3TW22"/>
<reference evidence="4 6" key="3">
    <citation type="submission" date="2018-10" db="EMBL/GenBank/DDBJ databases">
        <authorList>
            <consortium name="NARMS: The National Antimicrobial Resistance Monitoring System"/>
        </authorList>
    </citation>
    <scope>NUCLEOTIDE SEQUENCE [LARGE SCALE GENOMIC DNA]</scope>
    <source>
        <strain evidence="4 6">CVM N17EC0276</strain>
    </source>
</reference>
<dbReference type="GO" id="GO:0016301">
    <property type="term" value="F:kinase activity"/>
    <property type="evidence" value="ECO:0007669"/>
    <property type="project" value="UniProtKB-KW"/>
</dbReference>
<gene>
    <name evidence="4" type="ORF">D9E49_27315</name>
    <name evidence="2" type="ORF">FGAF862_49060</name>
    <name evidence="3" type="ORF">IH772_07315</name>
    <name evidence="5" type="ORF">QDW62_28285</name>
</gene>
<dbReference type="EMBL" id="ROAL01000060">
    <property type="protein sequence ID" value="MIB64012.1"/>
    <property type="molecule type" value="Genomic_DNA"/>
</dbReference>
<organism evidence="1">
    <name type="scientific">Escherichia coli</name>
    <dbReference type="NCBI Taxonomy" id="562"/>
    <lineage>
        <taxon>Bacteria</taxon>
        <taxon>Pseudomonadati</taxon>
        <taxon>Pseudomonadota</taxon>
        <taxon>Gammaproteobacteria</taxon>
        <taxon>Enterobacterales</taxon>
        <taxon>Enterobacteriaceae</taxon>
        <taxon>Escherichia</taxon>
    </lineage>
</organism>
<dbReference type="EMBL" id="KM212169">
    <property type="protein sequence ID" value="AIY22830.1"/>
    <property type="molecule type" value="Genomic_DNA"/>
</dbReference>
<reference evidence="2" key="6">
    <citation type="submission" date="2023-10" db="EMBL/GenBank/DDBJ databases">
        <authorList>
            <person name="Leclercq S."/>
        </authorList>
    </citation>
    <scope>NUCLEOTIDE SEQUENCE</scope>
    <source>
        <strain evidence="2">F862</strain>
        <plasmid evidence="2">pF862-3</plasmid>
    </source>
</reference>
<evidence type="ECO:0000313" key="4">
    <source>
        <dbReference type="EMBL" id="MIB64012.1"/>
    </source>
</evidence>
<dbReference type="Proteomes" id="UP001296028">
    <property type="component" value="Plasmid pF862-3"/>
</dbReference>
<evidence type="ECO:0000313" key="5">
    <source>
        <dbReference type="EMBL" id="WHI04967.1"/>
    </source>
</evidence>
<keyword evidence="1" id="KW-0614">Plasmid</keyword>
<dbReference type="InterPro" id="IPR036388">
    <property type="entry name" value="WH-like_DNA-bd_sf"/>
</dbReference>
<evidence type="ECO:0000313" key="8">
    <source>
        <dbReference type="Proteomes" id="UP001296028"/>
    </source>
</evidence>
<dbReference type="InterPro" id="IPR016032">
    <property type="entry name" value="Sig_transdc_resp-reg_C-effctor"/>
</dbReference>
<sequence length="88" mass="9847">MTKHDAIRISQLHQIFPEVQLTERQKDIAVMYVIGCTVEEIASEKGITTDGVMYHLNLVKRAVGSATLVGVRTTAFLRMMAILLTRES</sequence>
<evidence type="ECO:0000313" key="3">
    <source>
        <dbReference type="EMBL" id="MBE0977115.1"/>
    </source>
</evidence>
<reference evidence="5" key="5">
    <citation type="journal article" date="2023" name="Front. Microbiol.">
        <title>Virotyping and genetic antimicrobial susceptibility testing of porcine ETEC/STEC strains and associated plasmid types.</title>
        <authorList>
            <person name="Vereecke N."/>
            <person name="Van Hoorde S."/>
            <person name="Sperling D."/>
            <person name="Theuns S."/>
            <person name="Devriendt B."/>
            <person name="Cox E."/>
        </authorList>
    </citation>
    <scope>NUCLEOTIDE SEQUENCE</scope>
    <source>
        <strain evidence="5">ETEC4085</strain>
        <plasmid evidence="5 7">unnamed5</plasmid>
    </source>
</reference>
<dbReference type="EMBL" id="CP122639">
    <property type="protein sequence ID" value="WHI04967.1"/>
    <property type="molecule type" value="Genomic_DNA"/>
</dbReference>
<reference evidence="1" key="1">
    <citation type="journal article" date="2015" name="Antimicrob. Agents Chemother.">
        <title>Complete Nucleotide Sequence of cfr-Carrying IncX4 Plasmid pSD11 from Escherichia coli.</title>
        <authorList>
            <person name="Sun J."/>
            <person name="Deng H."/>
            <person name="Li L."/>
            <person name="Chen M.Y."/>
            <person name="Fang L.X."/>
            <person name="Yang Q.E."/>
            <person name="Liu Y.H."/>
            <person name="Liao X.P."/>
        </authorList>
    </citation>
    <scope>NUCLEOTIDE SEQUENCE</scope>
    <source>
        <strain evidence="1">8ZG6D</strain>
        <plasmid evidence="1">pSD11</plasmid>
    </source>
</reference>
<protein>
    <submittedName>
        <fullName evidence="3">DNA-binding response regulator</fullName>
    </submittedName>
    <submittedName>
        <fullName evidence="1">Periplasmic sensor signal transduction histidine kinase</fullName>
    </submittedName>
</protein>
<evidence type="ECO:0000313" key="6">
    <source>
        <dbReference type="Proteomes" id="UP000271175"/>
    </source>
</evidence>
<dbReference type="RefSeq" id="WP_000160396.1">
    <property type="nucleotide sequence ID" value="NZ_BDPP01000055.1"/>
</dbReference>
<dbReference type="EMBL" id="OY757100">
    <property type="protein sequence ID" value="CAK1260240.1"/>
    <property type="molecule type" value="Genomic_DNA"/>
</dbReference>
<dbReference type="SUPFAM" id="SSF46894">
    <property type="entry name" value="C-terminal effector domain of the bipartite response regulators"/>
    <property type="match status" value="1"/>
</dbReference>
<accession>A0A0A3TW22</accession>
<dbReference type="Gene3D" id="1.10.10.10">
    <property type="entry name" value="Winged helix-like DNA-binding domain superfamily/Winged helix DNA-binding domain"/>
    <property type="match status" value="1"/>
</dbReference>
<dbReference type="Proteomes" id="UP001179946">
    <property type="component" value="Plasmid unnamed5"/>
</dbReference>
<dbReference type="PATRIC" id="fig|562.7077.peg.1669"/>
<dbReference type="GO" id="GO:0003677">
    <property type="term" value="F:DNA binding"/>
    <property type="evidence" value="ECO:0007669"/>
    <property type="project" value="UniProtKB-KW"/>
</dbReference>
<geneLocation type="plasmid" evidence="2 8">
    <name>pF862-3</name>
</geneLocation>
<dbReference type="GO" id="GO:0006355">
    <property type="term" value="P:regulation of DNA-templated transcription"/>
    <property type="evidence" value="ECO:0007669"/>
    <property type="project" value="InterPro"/>
</dbReference>
<reference evidence="3" key="4">
    <citation type="submission" date="2020-09" db="EMBL/GenBank/DDBJ databases">
        <title>Emerging polyconal dissemination of OXA-244-producing E. coli in France.</title>
        <authorList>
            <person name="Emeraud C."/>
            <person name="Girlich D."/>
            <person name="Bonnin R.A."/>
            <person name="Jousset A.B."/>
            <person name="Naas T."/>
            <person name="Dortet L."/>
        </authorList>
    </citation>
    <scope>NUCLEOTIDE SEQUENCE</scope>
    <source>
        <strain evidence="3">225E3</strain>
    </source>
</reference>
<dbReference type="Proteomes" id="UP000271175">
    <property type="component" value="Unassembled WGS sequence"/>
</dbReference>
<name>A0A0A3TW22_ECOLX</name>
<dbReference type="EMBL" id="JACZOI010000016">
    <property type="protein sequence ID" value="MBE0977115.1"/>
    <property type="molecule type" value="Genomic_DNA"/>
</dbReference>
<keyword evidence="3" id="KW-0238">DNA-binding</keyword>
<reference evidence="1" key="2">
    <citation type="journal article" date="2015" name="Antimicrob. Agents Chemother.">
        <title>Dissemination and characterization of cfr-carrying plasmid in Escherichia coli of animal origin.</title>
        <authorList>
            <person name="Deng H."/>
            <person name="Liu Y."/>
        </authorList>
    </citation>
    <scope>NUCLEOTIDE SEQUENCE</scope>
    <source>
        <strain evidence="1">8ZG6D</strain>
        <plasmid evidence="1">pSD11</plasmid>
    </source>
</reference>
<evidence type="ECO:0000313" key="2">
    <source>
        <dbReference type="EMBL" id="CAK1260240.1"/>
    </source>
</evidence>
<proteinExistence type="predicted"/>
<keyword evidence="1" id="KW-0808">Transferase</keyword>